<feature type="region of interest" description="Disordered" evidence="4">
    <location>
        <begin position="20"/>
        <end position="47"/>
    </location>
</feature>
<keyword evidence="7" id="KW-1185">Reference proteome</keyword>
<reference evidence="6" key="2">
    <citation type="submission" date="2020-09" db="EMBL/GenBank/DDBJ databases">
        <authorList>
            <person name="Sun Q."/>
            <person name="Zhou Y."/>
        </authorList>
    </citation>
    <scope>NUCLEOTIDE SEQUENCE</scope>
    <source>
        <strain evidence="6">CGMCC 4.7403</strain>
    </source>
</reference>
<keyword evidence="1" id="KW-0805">Transcription regulation</keyword>
<accession>A0A919DL84</accession>
<proteinExistence type="predicted"/>
<dbReference type="InterPro" id="IPR028082">
    <property type="entry name" value="Peripla_BP_I"/>
</dbReference>
<dbReference type="GO" id="GO:0000976">
    <property type="term" value="F:transcription cis-regulatory region binding"/>
    <property type="evidence" value="ECO:0007669"/>
    <property type="project" value="TreeGrafter"/>
</dbReference>
<evidence type="ECO:0000259" key="5">
    <source>
        <dbReference type="Pfam" id="PF13377"/>
    </source>
</evidence>
<keyword evidence="2" id="KW-0238">DNA-binding</keyword>
<comment type="caution">
    <text evidence="6">The sequence shown here is derived from an EMBL/GenBank/DDBJ whole genome shotgun (WGS) entry which is preliminary data.</text>
</comment>
<gene>
    <name evidence="6" type="ORF">GCM10017771_79110</name>
</gene>
<evidence type="ECO:0000256" key="1">
    <source>
        <dbReference type="ARBA" id="ARBA00023015"/>
    </source>
</evidence>
<evidence type="ECO:0000313" key="6">
    <source>
        <dbReference type="EMBL" id="GHE56370.1"/>
    </source>
</evidence>
<feature type="domain" description="Transcriptional regulator LacI/GalR-like sensor" evidence="5">
    <location>
        <begin position="17"/>
        <end position="89"/>
    </location>
</feature>
<evidence type="ECO:0000256" key="2">
    <source>
        <dbReference type="ARBA" id="ARBA00023125"/>
    </source>
</evidence>
<dbReference type="Gene3D" id="3.40.50.2300">
    <property type="match status" value="1"/>
</dbReference>
<protein>
    <recommendedName>
        <fullName evidence="5">Transcriptional regulator LacI/GalR-like sensor domain-containing protein</fullName>
    </recommendedName>
</protein>
<evidence type="ECO:0000256" key="3">
    <source>
        <dbReference type="ARBA" id="ARBA00023163"/>
    </source>
</evidence>
<dbReference type="PANTHER" id="PTHR30146:SF109">
    <property type="entry name" value="HTH-TYPE TRANSCRIPTIONAL REGULATOR GALS"/>
    <property type="match status" value="1"/>
</dbReference>
<evidence type="ECO:0000313" key="7">
    <source>
        <dbReference type="Proteomes" id="UP000603227"/>
    </source>
</evidence>
<dbReference type="InterPro" id="IPR046335">
    <property type="entry name" value="LacI/GalR-like_sensor"/>
</dbReference>
<dbReference type="SUPFAM" id="SSF53822">
    <property type="entry name" value="Periplasmic binding protein-like I"/>
    <property type="match status" value="1"/>
</dbReference>
<reference evidence="6" key="1">
    <citation type="journal article" date="2014" name="Int. J. Syst. Evol. Microbiol.">
        <title>Complete genome sequence of Corynebacterium casei LMG S-19264T (=DSM 44701T), isolated from a smear-ripened cheese.</title>
        <authorList>
            <consortium name="US DOE Joint Genome Institute (JGI-PGF)"/>
            <person name="Walter F."/>
            <person name="Albersmeier A."/>
            <person name="Kalinowski J."/>
            <person name="Ruckert C."/>
        </authorList>
    </citation>
    <scope>NUCLEOTIDE SEQUENCE</scope>
    <source>
        <strain evidence="6">CGMCC 4.7403</strain>
    </source>
</reference>
<keyword evidence="3" id="KW-0804">Transcription</keyword>
<dbReference type="Proteomes" id="UP000603227">
    <property type="component" value="Unassembled WGS sequence"/>
</dbReference>
<dbReference type="AlphaFoldDB" id="A0A919DL84"/>
<evidence type="ECO:0000256" key="4">
    <source>
        <dbReference type="SAM" id="MobiDB-lite"/>
    </source>
</evidence>
<dbReference type="GO" id="GO:0003700">
    <property type="term" value="F:DNA-binding transcription factor activity"/>
    <property type="evidence" value="ECO:0007669"/>
    <property type="project" value="TreeGrafter"/>
</dbReference>
<dbReference type="PANTHER" id="PTHR30146">
    <property type="entry name" value="LACI-RELATED TRANSCRIPTIONAL REPRESSOR"/>
    <property type="match status" value="1"/>
</dbReference>
<name>A0A919DL84_9ACTN</name>
<dbReference type="Pfam" id="PF13377">
    <property type="entry name" value="Peripla_BP_3"/>
    <property type="match status" value="1"/>
</dbReference>
<dbReference type="EMBL" id="BNAT01000043">
    <property type="protein sequence ID" value="GHE56370.1"/>
    <property type="molecule type" value="Genomic_DNA"/>
</dbReference>
<sequence length="91" mass="9668">MGSQPLSVTAVQVDSPLTALRRSGRRVPEDASVGGFDDSTAATESTPALTTIRQPCDRISNEMVRVLPAQIGGEDPAAVIHPTELVRRELT</sequence>
<organism evidence="6 7">
    <name type="scientific">Streptomyces capitiformicae</name>
    <dbReference type="NCBI Taxonomy" id="2014920"/>
    <lineage>
        <taxon>Bacteria</taxon>
        <taxon>Bacillati</taxon>
        <taxon>Actinomycetota</taxon>
        <taxon>Actinomycetes</taxon>
        <taxon>Kitasatosporales</taxon>
        <taxon>Streptomycetaceae</taxon>
        <taxon>Streptomyces</taxon>
    </lineage>
</organism>